<dbReference type="InterPro" id="IPR010273">
    <property type="entry name" value="DUF881"/>
</dbReference>
<evidence type="ECO:0000256" key="3">
    <source>
        <dbReference type="SAM" id="Phobius"/>
    </source>
</evidence>
<evidence type="ECO:0000256" key="1">
    <source>
        <dbReference type="ARBA" id="ARBA00009108"/>
    </source>
</evidence>
<dbReference type="Proteomes" id="UP000010301">
    <property type="component" value="Unassembled WGS sequence"/>
</dbReference>
<keyword evidence="3" id="KW-0812">Transmembrane</keyword>
<comment type="caution">
    <text evidence="4">The sequence shown here is derived from an EMBL/GenBank/DDBJ whole genome shotgun (WGS) entry which is preliminary data.</text>
</comment>
<evidence type="ECO:0000313" key="5">
    <source>
        <dbReference type="Proteomes" id="UP000010301"/>
    </source>
</evidence>
<comment type="similarity">
    <text evidence="1">Belongs to the UPF0749 family.</text>
</comment>
<dbReference type="Gene3D" id="3.30.70.1880">
    <property type="entry name" value="Protein of unknown function DUF881"/>
    <property type="match status" value="1"/>
</dbReference>
<dbReference type="PANTHER" id="PTHR37313:SF2">
    <property type="entry name" value="UPF0749 PROTEIN YLXX"/>
    <property type="match status" value="1"/>
</dbReference>
<dbReference type="HOGENOM" id="CLU_040273_0_2_11"/>
<feature type="coiled-coil region" evidence="2">
    <location>
        <begin position="72"/>
        <end position="109"/>
    </location>
</feature>
<protein>
    <recommendedName>
        <fullName evidence="6">DUF881 domain-containing protein</fullName>
    </recommendedName>
</protein>
<proteinExistence type="inferred from homology"/>
<organism evidence="4 5">
    <name type="scientific">Gleimia coleocanis DSM 15436</name>
    <dbReference type="NCBI Taxonomy" id="525245"/>
    <lineage>
        <taxon>Bacteria</taxon>
        <taxon>Bacillati</taxon>
        <taxon>Actinomycetota</taxon>
        <taxon>Actinomycetes</taxon>
        <taxon>Actinomycetales</taxon>
        <taxon>Actinomycetaceae</taxon>
        <taxon>Gleimia</taxon>
    </lineage>
</organism>
<sequence>MNEHKSEAPVLVSKFKGLLTAKFRPAHLLVAFLCFVLGWAMVTQIKLQRTDPLDTLQESELVALLDQLSVSDSQLREERAALAVEAAKLKDERSKVEAAEQAVAREREAAQIAAGVVPVQGPGLIITVTDAQNKARVQNFITVLGELRNSGAEAVSLNGIRLTASTYIEKNGNGILVSGQPISSPYIWKVIGDADTIQPAMEIARGAAQQLRTRGATVSYERAELVEILEVATVKPNEHATTITEKPRG</sequence>
<feature type="transmembrane region" description="Helical" evidence="3">
    <location>
        <begin position="25"/>
        <end position="42"/>
    </location>
</feature>
<dbReference type="OrthoDB" id="3211287at2"/>
<evidence type="ECO:0000256" key="2">
    <source>
        <dbReference type="SAM" id="Coils"/>
    </source>
</evidence>
<keyword evidence="3" id="KW-1133">Transmembrane helix</keyword>
<accession>C0W1I8</accession>
<gene>
    <name evidence="4" type="ORF">HMPREF0044_1278</name>
</gene>
<dbReference type="eggNOG" id="COG3879">
    <property type="taxonomic scope" value="Bacteria"/>
</dbReference>
<evidence type="ECO:0000313" key="4">
    <source>
        <dbReference type="EMBL" id="EEH63354.1"/>
    </source>
</evidence>
<dbReference type="AlphaFoldDB" id="C0W1I8"/>
<evidence type="ECO:0008006" key="6">
    <source>
        <dbReference type="Google" id="ProtNLM"/>
    </source>
</evidence>
<name>C0W1I8_9ACTO</name>
<dbReference type="RefSeq" id="WP_006546136.1">
    <property type="nucleotide sequence ID" value="NZ_DS999540.1"/>
</dbReference>
<keyword evidence="2" id="KW-0175">Coiled coil</keyword>
<reference evidence="4 5" key="1">
    <citation type="submission" date="2009-01" db="EMBL/GenBank/DDBJ databases">
        <authorList>
            <person name="Qin X."/>
            <person name="Bachman B."/>
            <person name="Battles P."/>
            <person name="Bell A."/>
            <person name="Bess C."/>
            <person name="Bickham C."/>
            <person name="Chaboub L."/>
            <person name="Chen D."/>
            <person name="Coyle M."/>
            <person name="Deiros D.R."/>
            <person name="Dinh H."/>
            <person name="Forbes L."/>
            <person name="Fowler G."/>
            <person name="Francisco L."/>
            <person name="Fu Q."/>
            <person name="Gubbala S."/>
            <person name="Hale W."/>
            <person name="Han Y."/>
            <person name="Hemphill L."/>
            <person name="Highlander S.K."/>
            <person name="Hirani K."/>
            <person name="Hogues M."/>
            <person name="Jackson L."/>
            <person name="Jakkamsetti A."/>
            <person name="Javaid M."/>
            <person name="Jiang H."/>
            <person name="Korchina V."/>
            <person name="Kovar C."/>
            <person name="Lara F."/>
            <person name="Lee S."/>
            <person name="Mata R."/>
            <person name="Mathew T."/>
            <person name="Moen C."/>
            <person name="Morales K."/>
            <person name="Munidasa M."/>
            <person name="Nazareth L."/>
            <person name="Ngo R."/>
            <person name="Nguyen L."/>
            <person name="Okwuonu G."/>
            <person name="Ongeri F."/>
            <person name="Patil S."/>
            <person name="Petrosino J."/>
            <person name="Pham C."/>
            <person name="Pham P."/>
            <person name="Pu L.-L."/>
            <person name="Puazo M."/>
            <person name="Raj R."/>
            <person name="Reid J."/>
            <person name="Rouhana J."/>
            <person name="Saada N."/>
            <person name="Shang Y."/>
            <person name="Simmons D."/>
            <person name="Thornton R."/>
            <person name="Warren J."/>
            <person name="Weissenberger G."/>
            <person name="Zhang J."/>
            <person name="Zhang L."/>
            <person name="Zhou C."/>
            <person name="Zhu D."/>
            <person name="Muzny D."/>
            <person name="Worley K."/>
            <person name="Gibbs R."/>
        </authorList>
    </citation>
    <scope>NUCLEOTIDE SEQUENCE [LARGE SCALE GENOMIC DNA]</scope>
    <source>
        <strain evidence="4 5">DSM 15436</strain>
    </source>
</reference>
<dbReference type="Pfam" id="PF05949">
    <property type="entry name" value="DUF881"/>
    <property type="match status" value="1"/>
</dbReference>
<dbReference type="PANTHER" id="PTHR37313">
    <property type="entry name" value="UPF0749 PROTEIN RV1825"/>
    <property type="match status" value="1"/>
</dbReference>
<keyword evidence="3" id="KW-0472">Membrane</keyword>
<dbReference type="STRING" id="525245.HMPREF0044_1278"/>
<dbReference type="GO" id="GO:0005886">
    <property type="term" value="C:plasma membrane"/>
    <property type="evidence" value="ECO:0007669"/>
    <property type="project" value="TreeGrafter"/>
</dbReference>
<dbReference type="EMBL" id="ACFG01000034">
    <property type="protein sequence ID" value="EEH63354.1"/>
    <property type="molecule type" value="Genomic_DNA"/>
</dbReference>
<keyword evidence="5" id="KW-1185">Reference proteome</keyword>